<feature type="domain" description="Rhodopsin" evidence="8">
    <location>
        <begin position="47"/>
        <end position="287"/>
    </location>
</feature>
<dbReference type="InterPro" id="IPR052337">
    <property type="entry name" value="SAT4-like"/>
</dbReference>
<keyword evidence="2 7" id="KW-0812">Transmembrane</keyword>
<keyword evidence="3 7" id="KW-1133">Transmembrane helix</keyword>
<feature type="transmembrane region" description="Helical" evidence="7">
    <location>
        <begin position="141"/>
        <end position="162"/>
    </location>
</feature>
<comment type="subcellular location">
    <subcellularLocation>
        <location evidence="1">Membrane</location>
        <topology evidence="1">Multi-pass membrane protein</topology>
    </subcellularLocation>
</comment>
<feature type="transmembrane region" description="Helical" evidence="7">
    <location>
        <begin position="224"/>
        <end position="242"/>
    </location>
</feature>
<feature type="region of interest" description="Disordered" evidence="6">
    <location>
        <begin position="320"/>
        <end position="339"/>
    </location>
</feature>
<evidence type="ECO:0000256" key="1">
    <source>
        <dbReference type="ARBA" id="ARBA00004141"/>
    </source>
</evidence>
<feature type="compositionally biased region" description="Polar residues" evidence="6">
    <location>
        <begin position="373"/>
        <end position="387"/>
    </location>
</feature>
<evidence type="ECO:0000256" key="2">
    <source>
        <dbReference type="ARBA" id="ARBA00022692"/>
    </source>
</evidence>
<dbReference type="Pfam" id="PF20684">
    <property type="entry name" value="Fung_rhodopsin"/>
    <property type="match status" value="1"/>
</dbReference>
<feature type="transmembrane region" description="Helical" evidence="7">
    <location>
        <begin position="63"/>
        <end position="84"/>
    </location>
</feature>
<feature type="transmembrane region" description="Helical" evidence="7">
    <location>
        <begin position="262"/>
        <end position="282"/>
    </location>
</feature>
<sequence length="403" mass="44683">MTIAASHPEPSPTGSPEWKAWAREDKGTVIVVSCWTVIAFATLFVIARLYVRGIIQKRLRLDDYIIVAAIICSYLSTALSTLSVYHGDGKHMSLLSVKQQEGSILWTTAGFCPGVMSFGLPKLAVVVLLTRLLNPDRLHRYFLWFLGMFTQLVLLATVGVLIGRCYPANAQWDFSITDKTCFSTHILAAYCIFAGSWSAFVDFYLAIYPTLVLFKLSLPLKKKIALSFALGIGSISGIVAIYKTSRLYLLESPDFAYDTSDLVIWTVIEGSTIIIGSSIPLLQPLFEQVVGTRFFSSKDTKNRRYYEDYSESKFKIIGNGTSSFNPQKSAKRNGKPRDPYAEDVELQTRMGGPAEFSPDEFTVGSSREEPVVTTGSGRSSWKGQQPDSRGGIVRTNEVTVTYN</sequence>
<feature type="transmembrane region" description="Helical" evidence="7">
    <location>
        <begin position="182"/>
        <end position="212"/>
    </location>
</feature>
<evidence type="ECO:0000256" key="4">
    <source>
        <dbReference type="ARBA" id="ARBA00023136"/>
    </source>
</evidence>
<reference evidence="9" key="1">
    <citation type="submission" date="2023-10" db="EMBL/GenBank/DDBJ databases">
        <authorList>
            <person name="Hackl T."/>
        </authorList>
    </citation>
    <scope>NUCLEOTIDE SEQUENCE</scope>
</reference>
<accession>A0AAI8VQ00</accession>
<organism evidence="9 10">
    <name type="scientific">Anthostomella pinea</name>
    <dbReference type="NCBI Taxonomy" id="933095"/>
    <lineage>
        <taxon>Eukaryota</taxon>
        <taxon>Fungi</taxon>
        <taxon>Dikarya</taxon>
        <taxon>Ascomycota</taxon>
        <taxon>Pezizomycotina</taxon>
        <taxon>Sordariomycetes</taxon>
        <taxon>Xylariomycetidae</taxon>
        <taxon>Xylariales</taxon>
        <taxon>Xylariaceae</taxon>
        <taxon>Anthostomella</taxon>
    </lineage>
</organism>
<evidence type="ECO:0000313" key="9">
    <source>
        <dbReference type="EMBL" id="CAJ2508350.1"/>
    </source>
</evidence>
<evidence type="ECO:0000256" key="5">
    <source>
        <dbReference type="ARBA" id="ARBA00038359"/>
    </source>
</evidence>
<dbReference type="GO" id="GO:0016020">
    <property type="term" value="C:membrane"/>
    <property type="evidence" value="ECO:0007669"/>
    <property type="project" value="UniProtKB-SubCell"/>
</dbReference>
<dbReference type="Proteomes" id="UP001295740">
    <property type="component" value="Unassembled WGS sequence"/>
</dbReference>
<feature type="transmembrane region" description="Helical" evidence="7">
    <location>
        <begin position="29"/>
        <end position="51"/>
    </location>
</feature>
<evidence type="ECO:0000313" key="10">
    <source>
        <dbReference type="Proteomes" id="UP001295740"/>
    </source>
</evidence>
<evidence type="ECO:0000259" key="8">
    <source>
        <dbReference type="Pfam" id="PF20684"/>
    </source>
</evidence>
<dbReference type="PANTHER" id="PTHR33048">
    <property type="entry name" value="PTH11-LIKE INTEGRAL MEMBRANE PROTEIN (AFU_ORTHOLOGUE AFUA_5G11245)"/>
    <property type="match status" value="1"/>
</dbReference>
<proteinExistence type="inferred from homology"/>
<name>A0AAI8VQ00_9PEZI</name>
<evidence type="ECO:0000256" key="7">
    <source>
        <dbReference type="SAM" id="Phobius"/>
    </source>
</evidence>
<dbReference type="AlphaFoldDB" id="A0AAI8VQ00"/>
<gene>
    <name evidence="9" type="ORF">KHLLAP_LOCUS8818</name>
</gene>
<evidence type="ECO:0000256" key="3">
    <source>
        <dbReference type="ARBA" id="ARBA00022989"/>
    </source>
</evidence>
<keyword evidence="10" id="KW-1185">Reference proteome</keyword>
<dbReference type="PANTHER" id="PTHR33048:SF155">
    <property type="entry name" value="INTEGRAL MEMBRANE PROTEIN"/>
    <property type="match status" value="1"/>
</dbReference>
<feature type="transmembrane region" description="Helical" evidence="7">
    <location>
        <begin position="104"/>
        <end position="129"/>
    </location>
</feature>
<feature type="region of interest" description="Disordered" evidence="6">
    <location>
        <begin position="349"/>
        <end position="403"/>
    </location>
</feature>
<dbReference type="EMBL" id="CAUWAG010000011">
    <property type="protein sequence ID" value="CAJ2508350.1"/>
    <property type="molecule type" value="Genomic_DNA"/>
</dbReference>
<comment type="similarity">
    <text evidence="5">Belongs to the SAT4 family.</text>
</comment>
<protein>
    <submittedName>
        <fullName evidence="9">Uu.00g133760.m01.CDS01</fullName>
    </submittedName>
</protein>
<evidence type="ECO:0000256" key="6">
    <source>
        <dbReference type="SAM" id="MobiDB-lite"/>
    </source>
</evidence>
<keyword evidence="4 7" id="KW-0472">Membrane</keyword>
<dbReference type="InterPro" id="IPR049326">
    <property type="entry name" value="Rhodopsin_dom_fungi"/>
</dbReference>
<comment type="caution">
    <text evidence="9">The sequence shown here is derived from an EMBL/GenBank/DDBJ whole genome shotgun (WGS) entry which is preliminary data.</text>
</comment>